<feature type="compositionally biased region" description="Polar residues" evidence="3">
    <location>
        <begin position="272"/>
        <end position="294"/>
    </location>
</feature>
<name>A0A8H7CNX5_9AGAR</name>
<dbReference type="PANTHER" id="PTHR40460">
    <property type="entry name" value="CHROMOSOME 1, WHOLE GENOME SHOTGUN SEQUENCE"/>
    <property type="match status" value="1"/>
</dbReference>
<dbReference type="SUPFAM" id="SSF57756">
    <property type="entry name" value="Retrovirus zinc finger-like domains"/>
    <property type="match status" value="1"/>
</dbReference>
<dbReference type="PROSITE" id="PS50158">
    <property type="entry name" value="ZF_CCHC"/>
    <property type="match status" value="1"/>
</dbReference>
<comment type="caution">
    <text evidence="5">The sequence shown here is derived from an EMBL/GenBank/DDBJ whole genome shotgun (WGS) entry which is preliminary data.</text>
</comment>
<keyword evidence="1" id="KW-0507">mRNA processing</keyword>
<dbReference type="GO" id="GO:0008270">
    <property type="term" value="F:zinc ion binding"/>
    <property type="evidence" value="ECO:0007669"/>
    <property type="project" value="UniProtKB-KW"/>
</dbReference>
<keyword evidence="2" id="KW-0862">Zinc</keyword>
<evidence type="ECO:0000313" key="5">
    <source>
        <dbReference type="EMBL" id="KAF7342867.1"/>
    </source>
</evidence>
<dbReference type="GO" id="GO:0003676">
    <property type="term" value="F:nucleic acid binding"/>
    <property type="evidence" value="ECO:0007669"/>
    <property type="project" value="InterPro"/>
</dbReference>
<accession>A0A8H7CNX5</accession>
<dbReference type="AlphaFoldDB" id="A0A8H7CNX5"/>
<evidence type="ECO:0000313" key="6">
    <source>
        <dbReference type="Proteomes" id="UP000623467"/>
    </source>
</evidence>
<dbReference type="Pfam" id="PF14223">
    <property type="entry name" value="Retrotran_gag_2"/>
    <property type="match status" value="1"/>
</dbReference>
<proteinExistence type="predicted"/>
<feature type="region of interest" description="Disordered" evidence="3">
    <location>
        <begin position="261"/>
        <end position="294"/>
    </location>
</feature>
<gene>
    <name evidence="5" type="ORF">MSAN_02003100</name>
</gene>
<keyword evidence="2" id="KW-0479">Metal-binding</keyword>
<dbReference type="GO" id="GO:0006397">
    <property type="term" value="P:mRNA processing"/>
    <property type="evidence" value="ECO:0007669"/>
    <property type="project" value="UniProtKB-KW"/>
</dbReference>
<reference evidence="5" key="1">
    <citation type="submission" date="2020-05" db="EMBL/GenBank/DDBJ databases">
        <title>Mycena genomes resolve the evolution of fungal bioluminescence.</title>
        <authorList>
            <person name="Tsai I.J."/>
        </authorList>
    </citation>
    <scope>NUCLEOTIDE SEQUENCE</scope>
    <source>
        <strain evidence="5">160909Yilan</strain>
    </source>
</reference>
<evidence type="ECO:0000259" key="4">
    <source>
        <dbReference type="PROSITE" id="PS50158"/>
    </source>
</evidence>
<evidence type="ECO:0000256" key="3">
    <source>
        <dbReference type="SAM" id="MobiDB-lite"/>
    </source>
</evidence>
<keyword evidence="6" id="KW-1185">Reference proteome</keyword>
<dbReference type="OrthoDB" id="3265539at2759"/>
<evidence type="ECO:0000256" key="2">
    <source>
        <dbReference type="PROSITE-ProRule" id="PRU00047"/>
    </source>
</evidence>
<protein>
    <submittedName>
        <fullName evidence="5">Putative Hmp1-mismatch base pair and cruciform DNA recognition protein</fullName>
    </submittedName>
</protein>
<dbReference type="PANTHER" id="PTHR40460:SF1">
    <property type="entry name" value="CSBD-LIKE DOMAIN-CONTAINING PROTEIN"/>
    <property type="match status" value="1"/>
</dbReference>
<sequence length="294" mass="31678">MHRRFFSLKMRDDQSILSWIADVHHLGYLLKQAGYPLTDVDKVLALTQGLPASYTTLLVTLDGLHEPTFEDVTVRLLTEETLQKFASAPAAADAAPPANTPTSIKSEDDVFNDALAAFTTFHKAGAKKLGKIYCHRCGGIGHVRAQCPSIPDNPDACRIIATAAIAMDDSDSDGEYFNSLPTFFASGVAYACPSSLSAKRRSFTATGSLSHTVKLRHIGNVTGLQSWQQSGKEEHAAGEAEYKAAQAKGWVEGTADRIEGKKDSIVGAVTGDKTQQAQGNMQHDKGQAQQEINK</sequence>
<evidence type="ECO:0000256" key="1">
    <source>
        <dbReference type="ARBA" id="ARBA00022664"/>
    </source>
</evidence>
<dbReference type="InterPro" id="IPR001878">
    <property type="entry name" value="Znf_CCHC"/>
</dbReference>
<feature type="domain" description="CCHC-type" evidence="4">
    <location>
        <begin position="134"/>
        <end position="149"/>
    </location>
</feature>
<dbReference type="Proteomes" id="UP000623467">
    <property type="component" value="Unassembled WGS sequence"/>
</dbReference>
<dbReference type="Pfam" id="PF00098">
    <property type="entry name" value="zf-CCHC"/>
    <property type="match status" value="1"/>
</dbReference>
<organism evidence="5 6">
    <name type="scientific">Mycena sanguinolenta</name>
    <dbReference type="NCBI Taxonomy" id="230812"/>
    <lineage>
        <taxon>Eukaryota</taxon>
        <taxon>Fungi</taxon>
        <taxon>Dikarya</taxon>
        <taxon>Basidiomycota</taxon>
        <taxon>Agaricomycotina</taxon>
        <taxon>Agaricomycetes</taxon>
        <taxon>Agaricomycetidae</taxon>
        <taxon>Agaricales</taxon>
        <taxon>Marasmiineae</taxon>
        <taxon>Mycenaceae</taxon>
        <taxon>Mycena</taxon>
    </lineage>
</organism>
<dbReference type="EMBL" id="JACAZH010000024">
    <property type="protein sequence ID" value="KAF7342867.1"/>
    <property type="molecule type" value="Genomic_DNA"/>
</dbReference>
<dbReference type="InterPro" id="IPR036875">
    <property type="entry name" value="Znf_CCHC_sf"/>
</dbReference>
<keyword evidence="2" id="KW-0863">Zinc-finger</keyword>